<organism evidence="3 4">
    <name type="scientific">Mycobacterium kyorinense</name>
    <dbReference type="NCBI Taxonomy" id="487514"/>
    <lineage>
        <taxon>Bacteria</taxon>
        <taxon>Bacillati</taxon>
        <taxon>Actinomycetota</taxon>
        <taxon>Actinomycetes</taxon>
        <taxon>Mycobacteriales</taxon>
        <taxon>Mycobacteriaceae</taxon>
        <taxon>Mycobacterium</taxon>
    </lineage>
</organism>
<dbReference type="AlphaFoldDB" id="A0A1A2ZPJ9"/>
<feature type="signal peptide" evidence="2">
    <location>
        <begin position="1"/>
        <end position="24"/>
    </location>
</feature>
<proteinExistence type="predicted"/>
<feature type="compositionally biased region" description="Polar residues" evidence="1">
    <location>
        <begin position="43"/>
        <end position="56"/>
    </location>
</feature>
<evidence type="ECO:0000313" key="3">
    <source>
        <dbReference type="EMBL" id="OBI51618.1"/>
    </source>
</evidence>
<protein>
    <recommendedName>
        <fullName evidence="5">Lipoprotein</fullName>
    </recommendedName>
</protein>
<evidence type="ECO:0000256" key="1">
    <source>
        <dbReference type="SAM" id="MobiDB-lite"/>
    </source>
</evidence>
<evidence type="ECO:0000313" key="4">
    <source>
        <dbReference type="Proteomes" id="UP000093592"/>
    </source>
</evidence>
<dbReference type="Proteomes" id="UP000093592">
    <property type="component" value="Unassembled WGS sequence"/>
</dbReference>
<gene>
    <name evidence="3" type="ORF">A5707_13845</name>
</gene>
<accession>A0A1A2ZPJ9</accession>
<feature type="region of interest" description="Disordered" evidence="1">
    <location>
        <begin position="43"/>
        <end position="80"/>
    </location>
</feature>
<evidence type="ECO:0008006" key="5">
    <source>
        <dbReference type="Google" id="ProtNLM"/>
    </source>
</evidence>
<reference evidence="4" key="1">
    <citation type="submission" date="2016-06" db="EMBL/GenBank/DDBJ databases">
        <authorList>
            <person name="Sutton G."/>
            <person name="Brinkac L."/>
            <person name="Sanka R."/>
            <person name="Adams M."/>
            <person name="Lau E."/>
            <person name="Sam S."/>
            <person name="Sreng N."/>
            <person name="Him V."/>
            <person name="Kerleguer A."/>
            <person name="Cheng S."/>
        </authorList>
    </citation>
    <scope>NUCLEOTIDE SEQUENCE [LARGE SCALE GENOMIC DNA]</scope>
    <source>
        <strain evidence="4">E861</strain>
    </source>
</reference>
<dbReference type="EMBL" id="LZKJ01000038">
    <property type="protein sequence ID" value="OBI51618.1"/>
    <property type="molecule type" value="Genomic_DNA"/>
</dbReference>
<evidence type="ECO:0000256" key="2">
    <source>
        <dbReference type="SAM" id="SignalP"/>
    </source>
</evidence>
<comment type="caution">
    <text evidence="3">The sequence shown here is derived from an EMBL/GenBank/DDBJ whole genome shotgun (WGS) entry which is preliminary data.</text>
</comment>
<dbReference type="PROSITE" id="PS51257">
    <property type="entry name" value="PROKAR_LIPOPROTEIN"/>
    <property type="match status" value="1"/>
</dbReference>
<name>A0A1A2ZPJ9_9MYCO</name>
<sequence length="129" mass="13608">MVRRRAVIAAVAIGLAGCGGSGHPAPTVTSTVLVKETVTVTNAAPSTPAPRTTMDTDGTYRIGTDIEPGTYRSGGRSDQGESDCYWAKLHSLNPTDIVNNNLSNDPQVVALDPGDVAFLTHSCQPWRKD</sequence>
<keyword evidence="2" id="KW-0732">Signal</keyword>
<dbReference type="OrthoDB" id="166978at2"/>
<feature type="chain" id="PRO_5008319140" description="Lipoprotein" evidence="2">
    <location>
        <begin position="25"/>
        <end position="129"/>
    </location>
</feature>